<gene>
    <name evidence="1" type="ORF">AGR2A_pb10077</name>
</gene>
<name>A0A9W5B7V3_9HYPH</name>
<reference evidence="1 2" key="1">
    <citation type="submission" date="2016-01" db="EMBL/GenBank/DDBJ databases">
        <authorList>
            <person name="Regsiter A."/>
            <person name="william w."/>
        </authorList>
    </citation>
    <scope>NUCLEOTIDE SEQUENCE [LARGE SCALE GENOMIC DNA]</scope>
    <source>
        <strain evidence="1 2">CFBP 5494</strain>
    </source>
</reference>
<evidence type="ECO:0000313" key="1">
    <source>
        <dbReference type="EMBL" id="CUX03270.1"/>
    </source>
</evidence>
<comment type="caution">
    <text evidence="1">The sequence shown here is derived from an EMBL/GenBank/DDBJ whole genome shotgun (WGS) entry which is preliminary data.</text>
</comment>
<organism evidence="1 2">
    <name type="scientific">Agrobacterium genomosp. 2 str. CFBP 5494</name>
    <dbReference type="NCBI Taxonomy" id="1183436"/>
    <lineage>
        <taxon>Bacteria</taxon>
        <taxon>Pseudomonadati</taxon>
        <taxon>Pseudomonadota</taxon>
        <taxon>Alphaproteobacteria</taxon>
        <taxon>Hyphomicrobiales</taxon>
        <taxon>Rhizobiaceae</taxon>
        <taxon>Rhizobium/Agrobacterium group</taxon>
        <taxon>Agrobacterium</taxon>
        <taxon>Agrobacterium tumefaciens complex</taxon>
    </lineage>
</organism>
<keyword evidence="2" id="KW-1185">Reference proteome</keyword>
<sequence length="45" mass="5184">MRLGAGVERWREDLSWTINGFRTRKTTLRLLPAQRSKGIPSHCST</sequence>
<dbReference type="EMBL" id="FBVY01000047">
    <property type="protein sequence ID" value="CUX03270.1"/>
    <property type="molecule type" value="Genomic_DNA"/>
</dbReference>
<dbReference type="Proteomes" id="UP000191933">
    <property type="component" value="Unassembled WGS sequence"/>
</dbReference>
<evidence type="ECO:0000313" key="2">
    <source>
        <dbReference type="Proteomes" id="UP000191933"/>
    </source>
</evidence>
<proteinExistence type="predicted"/>
<protein>
    <submittedName>
        <fullName evidence="1">Uncharacterized protein</fullName>
    </submittedName>
</protein>
<dbReference type="AlphaFoldDB" id="A0A9W5B7V3"/>
<accession>A0A9W5B7V3</accession>